<dbReference type="Gene3D" id="2.130.10.10">
    <property type="entry name" value="YVTN repeat-like/Quinoprotein amine dehydrogenase"/>
    <property type="match status" value="3"/>
</dbReference>
<dbReference type="AlphaFoldDB" id="A0A6A6VKK8"/>
<dbReference type="Pfam" id="PF03178">
    <property type="entry name" value="CPSF_A"/>
    <property type="match status" value="1"/>
</dbReference>
<dbReference type="GO" id="GO:0003676">
    <property type="term" value="F:nucleic acid binding"/>
    <property type="evidence" value="ECO:0007669"/>
    <property type="project" value="InterPro"/>
</dbReference>
<keyword evidence="12" id="KW-1185">Reference proteome</keyword>
<evidence type="ECO:0000313" key="12">
    <source>
        <dbReference type="Proteomes" id="UP000799440"/>
    </source>
</evidence>
<comment type="subcellular location">
    <subcellularLocation>
        <location evidence="1">Nucleus</location>
    </subcellularLocation>
</comment>
<evidence type="ECO:0000256" key="2">
    <source>
        <dbReference type="ARBA" id="ARBA00022664"/>
    </source>
</evidence>
<reference evidence="11" key="1">
    <citation type="journal article" date="2020" name="Stud. Mycol.">
        <title>101 Dothideomycetes genomes: a test case for predicting lifestyles and emergence of pathogens.</title>
        <authorList>
            <person name="Haridas S."/>
            <person name="Albert R."/>
            <person name="Binder M."/>
            <person name="Bloem J."/>
            <person name="Labutti K."/>
            <person name="Salamov A."/>
            <person name="Andreopoulos B."/>
            <person name="Baker S."/>
            <person name="Barry K."/>
            <person name="Bills G."/>
            <person name="Bluhm B."/>
            <person name="Cannon C."/>
            <person name="Castanera R."/>
            <person name="Culley D."/>
            <person name="Daum C."/>
            <person name="Ezra D."/>
            <person name="Gonzalez J."/>
            <person name="Henrissat B."/>
            <person name="Kuo A."/>
            <person name="Liang C."/>
            <person name="Lipzen A."/>
            <person name="Lutzoni F."/>
            <person name="Magnuson J."/>
            <person name="Mondo S."/>
            <person name="Nolan M."/>
            <person name="Ohm R."/>
            <person name="Pangilinan J."/>
            <person name="Park H.-J."/>
            <person name="Ramirez L."/>
            <person name="Alfaro M."/>
            <person name="Sun H."/>
            <person name="Tritt A."/>
            <person name="Yoshinaga Y."/>
            <person name="Zwiers L.-H."/>
            <person name="Turgeon B."/>
            <person name="Goodwin S."/>
            <person name="Spatafora J."/>
            <person name="Crous P."/>
            <person name="Grigoriev I."/>
        </authorList>
    </citation>
    <scope>NUCLEOTIDE SEQUENCE</scope>
    <source>
        <strain evidence="11">CBS 119925</strain>
    </source>
</reference>
<dbReference type="InterPro" id="IPR004871">
    <property type="entry name" value="RSE1/DDB1/CPSF1_C"/>
</dbReference>
<feature type="compositionally biased region" description="Basic and acidic residues" evidence="7">
    <location>
        <begin position="736"/>
        <end position="750"/>
    </location>
</feature>
<dbReference type="InterPro" id="IPR015943">
    <property type="entry name" value="WD40/YVTN_repeat-like_dom_sf"/>
</dbReference>
<evidence type="ECO:0000256" key="1">
    <source>
        <dbReference type="ARBA" id="ARBA00004123"/>
    </source>
</evidence>
<organism evidence="11 12">
    <name type="scientific">Sporormia fimetaria CBS 119925</name>
    <dbReference type="NCBI Taxonomy" id="1340428"/>
    <lineage>
        <taxon>Eukaryota</taxon>
        <taxon>Fungi</taxon>
        <taxon>Dikarya</taxon>
        <taxon>Ascomycota</taxon>
        <taxon>Pezizomycotina</taxon>
        <taxon>Dothideomycetes</taxon>
        <taxon>Pleosporomycetidae</taxon>
        <taxon>Pleosporales</taxon>
        <taxon>Sporormiaceae</taxon>
        <taxon>Sporormia</taxon>
    </lineage>
</organism>
<dbReference type="Gene3D" id="1.10.150.910">
    <property type="match status" value="1"/>
</dbReference>
<dbReference type="Proteomes" id="UP000799440">
    <property type="component" value="Unassembled WGS sequence"/>
</dbReference>
<dbReference type="Pfam" id="PF10433">
    <property type="entry name" value="Beta-prop_RSE1_1st"/>
    <property type="match status" value="1"/>
</dbReference>
<dbReference type="Pfam" id="PF23726">
    <property type="entry name" value="Beta-prop_RSE1_2nd"/>
    <property type="match status" value="1"/>
</dbReference>
<dbReference type="GO" id="GO:0006397">
    <property type="term" value="P:mRNA processing"/>
    <property type="evidence" value="ECO:0007669"/>
    <property type="project" value="UniProtKB-KW"/>
</dbReference>
<dbReference type="InterPro" id="IPR050358">
    <property type="entry name" value="RSE1/DDB1/CFT1"/>
</dbReference>
<feature type="domain" description="RSE1/DDB1/CPSF1 second beta-propeller" evidence="10">
    <location>
        <begin position="362"/>
        <end position="688"/>
    </location>
</feature>
<sequence length="1134" mass="126013">MPEEHKLKEIHAETYGKSGIRRVVPGEYMAVDPKGRAVMLASLEKNKLVYILTRNGENVISISSPLEAHKPQTLVYYLLGLDVGYENPLFAALELDYSSCEVDPTGTAVQEVEKELVYYELDLGLNHIVRKWSEPVDRSANMLFRVPGGPNAPSGVLCCGEDTIAYRRIFNNASKVHRLAIPRREGPAEDPNRKRMIVAGTLYTLKGGQFFYLLQSDDGDVFKVTFDTQGGNVDRIKIKYFDTLPVAMSICILKAGFVFCACESGDRILYELESLGEETDDPEYDSTQFPVDPTKSFSAPFFKPRPLKNLVPVEVLPSMNPIMDMEVSNYAEEDAPQIYTVSGSGARSTFRTTRNALEVLDLVESPLPQQAVSVWTTKMLVTDEFDALIVLCMLASTLILKVGEDVTQAFNTGFLEDTTTLGVQQFGEDCIIQIHPRGIRHIRQLQFPNDDEAGTTQDLTDWHAPVHRTVVSYASNNRQLAIALSSGDILYFECDADGSLAKAEDEVSIGQNVTCIAIADVPEGYVRSRWMAVGTSDQMIRLYDLSPESDQFLQCVSVQQLTAVPSALTICQMKDNTQAGSSQYLHIGLRSGVYIRSVLEEYSGELADTRRRFLGPAAVKFAKVNAAGETAVVVMTSRPWLSYAHPHTSSFCTTPLHYIPFESAWNFEGAAIKGVICVTGNELRIFSFKDLTSNTVSQSIPLRYTPRKLVGFPENRVYYVVESDNNTIDAGTVESLKKKDGEDAAMKTEEGPEEDQLSPEQFGHPRANGLWASCIQIVDPVTEHAVIQTIELDKDQSAVSAALVPFESKNNEYFLAVGVANQLSFNPYRFKSASIRLYKVSDDGRKLELHHQTDTDDVPLALLAFKGKLLAGVGNNLSLYDCGKRALLRKAHTANCTPTRIIGLKTQGSRVIVSDQSQSITYVVHKELVHPNRLIPFADDTVPRWTTCAEMVDYDTVAGGDKFGNLWIVRCPAKVSEASEESTDGQHLLQDKSYLNGAPNRVDLVMHYFTNDIPVAMQKTSLLYGGEKVLFWAGLQGSLGAVIPFSSRREFKKFQQLELALRSSKEHKMISGRDHLAFRSYYTPVKGVIDGDLIETFLTLPRDEQQGIVASMAQTYTVENLEDSIWNMRALYAF</sequence>
<dbReference type="SUPFAM" id="SSF50969">
    <property type="entry name" value="YVTN repeat-like/Quinoprotein amine dehydrogenase"/>
    <property type="match status" value="1"/>
</dbReference>
<evidence type="ECO:0000256" key="3">
    <source>
        <dbReference type="ARBA" id="ARBA00022728"/>
    </source>
</evidence>
<dbReference type="FunFam" id="2.130.10.10:FF:001143">
    <property type="entry name" value="Pre-mRNA-splicing factor rse-1, putative"/>
    <property type="match status" value="1"/>
</dbReference>
<evidence type="ECO:0000259" key="9">
    <source>
        <dbReference type="Pfam" id="PF10433"/>
    </source>
</evidence>
<feature type="domain" description="RSE1/DDB1/CPSF1 C-terminal" evidence="8">
    <location>
        <begin position="772"/>
        <end position="1098"/>
    </location>
</feature>
<dbReference type="InterPro" id="IPR018846">
    <property type="entry name" value="Beta-prop_RSE1/DDB1/CPSF1_1st"/>
</dbReference>
<comment type="similarity">
    <text evidence="6">Belongs to the RSE1 family.</text>
</comment>
<keyword evidence="4" id="KW-0508">mRNA splicing</keyword>
<dbReference type="OrthoDB" id="436637at2759"/>
<evidence type="ECO:0000256" key="7">
    <source>
        <dbReference type="SAM" id="MobiDB-lite"/>
    </source>
</evidence>
<feature type="domain" description="RSE1/DDB1/CPSF1 first beta-propeller" evidence="9">
    <location>
        <begin position="2"/>
        <end position="283"/>
    </location>
</feature>
<keyword evidence="3" id="KW-0747">Spliceosome</keyword>
<evidence type="ECO:0000256" key="5">
    <source>
        <dbReference type="ARBA" id="ARBA00023242"/>
    </source>
</evidence>
<evidence type="ECO:0000313" key="11">
    <source>
        <dbReference type="EMBL" id="KAF2749667.1"/>
    </source>
</evidence>
<protein>
    <recommendedName>
        <fullName evidence="13">Pre-mRNA-splicing factor rse1</fullName>
    </recommendedName>
</protein>
<dbReference type="InterPro" id="IPR058543">
    <property type="entry name" value="Beta-prop_RSE1/DDB1/CPSF1_2nd"/>
</dbReference>
<evidence type="ECO:0000256" key="4">
    <source>
        <dbReference type="ARBA" id="ARBA00023187"/>
    </source>
</evidence>
<feature type="region of interest" description="Disordered" evidence="7">
    <location>
        <begin position="736"/>
        <end position="762"/>
    </location>
</feature>
<evidence type="ECO:0000259" key="8">
    <source>
        <dbReference type="Pfam" id="PF03178"/>
    </source>
</evidence>
<dbReference type="InterPro" id="IPR036322">
    <property type="entry name" value="WD40_repeat_dom_sf"/>
</dbReference>
<dbReference type="InterPro" id="IPR011044">
    <property type="entry name" value="Quino_amine_DH_bsu"/>
</dbReference>
<evidence type="ECO:0000256" key="6">
    <source>
        <dbReference type="ARBA" id="ARBA00038266"/>
    </source>
</evidence>
<dbReference type="GO" id="GO:0005681">
    <property type="term" value="C:spliceosomal complex"/>
    <property type="evidence" value="ECO:0007669"/>
    <property type="project" value="UniProtKB-KW"/>
</dbReference>
<keyword evidence="2" id="KW-0507">mRNA processing</keyword>
<evidence type="ECO:0000259" key="10">
    <source>
        <dbReference type="Pfam" id="PF23726"/>
    </source>
</evidence>
<gene>
    <name evidence="11" type="ORF">M011DRAFT_273317</name>
</gene>
<name>A0A6A6VKK8_9PLEO</name>
<dbReference type="SUPFAM" id="SSF50978">
    <property type="entry name" value="WD40 repeat-like"/>
    <property type="match status" value="1"/>
</dbReference>
<dbReference type="GO" id="GO:0008380">
    <property type="term" value="P:RNA splicing"/>
    <property type="evidence" value="ECO:0007669"/>
    <property type="project" value="UniProtKB-KW"/>
</dbReference>
<proteinExistence type="inferred from homology"/>
<dbReference type="PANTHER" id="PTHR10644">
    <property type="entry name" value="DNA REPAIR/RNA PROCESSING CPSF FAMILY"/>
    <property type="match status" value="1"/>
</dbReference>
<keyword evidence="5" id="KW-0539">Nucleus</keyword>
<dbReference type="EMBL" id="MU006565">
    <property type="protein sequence ID" value="KAF2749667.1"/>
    <property type="molecule type" value="Genomic_DNA"/>
</dbReference>
<accession>A0A6A6VKK8</accession>
<evidence type="ECO:0008006" key="13">
    <source>
        <dbReference type="Google" id="ProtNLM"/>
    </source>
</evidence>